<evidence type="ECO:0000256" key="6">
    <source>
        <dbReference type="ARBA" id="ARBA00023136"/>
    </source>
</evidence>
<dbReference type="InterPro" id="IPR029020">
    <property type="entry name" value="Ammonium/urea_transptr"/>
</dbReference>
<dbReference type="PANTHER" id="PTHR11730:SF60">
    <property type="entry name" value="RH50, ISOFORM D"/>
    <property type="match status" value="1"/>
</dbReference>
<feature type="transmembrane region" description="Helical" evidence="7">
    <location>
        <begin position="332"/>
        <end position="354"/>
    </location>
</feature>
<dbReference type="Pfam" id="PF00909">
    <property type="entry name" value="Ammonium_transp"/>
    <property type="match status" value="1"/>
</dbReference>
<dbReference type="PRINTS" id="PR00342">
    <property type="entry name" value="RHESUSRHD"/>
</dbReference>
<accession>A0A0V0R9C3</accession>
<evidence type="ECO:0000259" key="8">
    <source>
        <dbReference type="SMART" id="SM00195"/>
    </source>
</evidence>
<feature type="transmembrane region" description="Helical" evidence="7">
    <location>
        <begin position="293"/>
        <end position="311"/>
    </location>
</feature>
<feature type="transmembrane region" description="Helical" evidence="7">
    <location>
        <begin position="241"/>
        <end position="259"/>
    </location>
</feature>
<feature type="transmembrane region" description="Helical" evidence="7">
    <location>
        <begin position="461"/>
        <end position="478"/>
    </location>
</feature>
<dbReference type="InterPro" id="IPR002229">
    <property type="entry name" value="RhesusRHD"/>
</dbReference>
<organism evidence="9 10">
    <name type="scientific">Pseudocohnilembus persalinus</name>
    <name type="common">Ciliate</name>
    <dbReference type="NCBI Taxonomy" id="266149"/>
    <lineage>
        <taxon>Eukaryota</taxon>
        <taxon>Sar</taxon>
        <taxon>Alveolata</taxon>
        <taxon>Ciliophora</taxon>
        <taxon>Intramacronucleata</taxon>
        <taxon>Oligohymenophorea</taxon>
        <taxon>Scuticociliatia</taxon>
        <taxon>Philasterida</taxon>
        <taxon>Pseudocohnilembidae</taxon>
        <taxon>Pseudocohnilembus</taxon>
    </lineage>
</organism>
<dbReference type="SUPFAM" id="SSF111352">
    <property type="entry name" value="Ammonium transporter"/>
    <property type="match status" value="1"/>
</dbReference>
<gene>
    <name evidence="9" type="ORF">PPERSA_05210</name>
</gene>
<keyword evidence="3 7" id="KW-0812">Transmembrane</keyword>
<keyword evidence="4" id="KW-0378">Hydrolase</keyword>
<dbReference type="OrthoDB" id="311277at2759"/>
<dbReference type="InterPro" id="IPR029021">
    <property type="entry name" value="Prot-tyrosine_phosphatase-like"/>
</dbReference>
<dbReference type="Gene3D" id="3.90.190.10">
    <property type="entry name" value="Protein tyrosine phosphatase superfamily"/>
    <property type="match status" value="1"/>
</dbReference>
<dbReference type="AlphaFoldDB" id="A0A0V0R9C3"/>
<proteinExistence type="inferred from homology"/>
<protein>
    <submittedName>
        <fullName evidence="9">Ammonium transporter AmtB-like domain</fullName>
    </submittedName>
</protein>
<evidence type="ECO:0000256" key="1">
    <source>
        <dbReference type="ARBA" id="ARBA00004141"/>
    </source>
</evidence>
<comment type="similarity">
    <text evidence="2">Belongs to the ammonium transporter (TC 2.A.49) family. Rh subfamily.</text>
</comment>
<dbReference type="GO" id="GO:0004721">
    <property type="term" value="F:phosphoprotein phosphatase activity"/>
    <property type="evidence" value="ECO:0007669"/>
    <property type="project" value="UniProtKB-KW"/>
</dbReference>
<feature type="transmembrane region" description="Helical" evidence="7">
    <location>
        <begin position="366"/>
        <end position="386"/>
    </location>
</feature>
<evidence type="ECO:0000313" key="10">
    <source>
        <dbReference type="Proteomes" id="UP000054937"/>
    </source>
</evidence>
<feature type="transmembrane region" description="Helical" evidence="7">
    <location>
        <begin position="508"/>
        <end position="531"/>
    </location>
</feature>
<dbReference type="SUPFAM" id="SSF52799">
    <property type="entry name" value="(Phosphotyrosine protein) phosphatases II"/>
    <property type="match status" value="1"/>
</dbReference>
<dbReference type="InterPro" id="IPR020422">
    <property type="entry name" value="TYR_PHOSPHATASE_DUAL_dom"/>
</dbReference>
<dbReference type="EMBL" id="LDAU01000007">
    <property type="protein sequence ID" value="KRX11101.1"/>
    <property type="molecule type" value="Genomic_DNA"/>
</dbReference>
<dbReference type="GO" id="GO:0097272">
    <property type="term" value="P:ammonium homeostasis"/>
    <property type="evidence" value="ECO:0007669"/>
    <property type="project" value="TreeGrafter"/>
</dbReference>
<dbReference type="InterPro" id="IPR016130">
    <property type="entry name" value="Tyr_Pase_AS"/>
</dbReference>
<feature type="domain" description="Tyrosine-protein phosphatase" evidence="8">
    <location>
        <begin position="60"/>
        <end position="194"/>
    </location>
</feature>
<keyword evidence="6 7" id="KW-0472">Membrane</keyword>
<sequence>MEQNQNEQEEIEKCFQCDIRNTDPKIASDLGVCRECYNETNEFLEQLLEERIRENKLNPEISEILPGKLYLGNQHASVSKDILKNNKITHILAAGACLSQKFPDEFQYLGIDINDATVQDISKYLDQCIDFIEQGNTVFVHCHQGISRSSSIVIAYIMKKNCWTFQQAFDFVKERRKEICPNSGFGFIKVFLRNHSFTSVAYNLLVGVWSIQLTLVFQGMWSNAFGENTTSDIEFTYKNFGMANYSAASILIAFGACAGKLNSFQLVIMAIFGTFFWSLNYAIAFYALEISDAGGSVLIHLFGACFGLGVAKAINRANWDLQETQNKIKKYSVLYSLMGTLFLFTYFPSFNGLMALQYGYVAQQQAYFNTMLSLLGAVIMAFLASSFLNKGKFVMEDVINSSLAGGAIIGTGGPICEEPYAAIIVGNVAGLLCVIGTKYIPDFLNKKLKAHDSCNTFNSHLIPGFLGGFIGIIFIKAYETGFQRVFGALSSVGYVAYGDREDKIKDQVAYIFITLGIALVSGYFVGLILRIQVIFQGPTKKEDLFADQYHFKTYQLTQEGSESQMIISKDENQSDKLDPNAIVKKQLVSQQDFKHFINRQCEIYLSQHEVLAEDMIGIQVPAEQKQAKTSMDI</sequence>
<keyword evidence="10" id="KW-1185">Reference proteome</keyword>
<evidence type="ECO:0000313" key="9">
    <source>
        <dbReference type="EMBL" id="KRX11101.1"/>
    </source>
</evidence>
<name>A0A0V0R9C3_PSEPJ</name>
<dbReference type="Proteomes" id="UP000054937">
    <property type="component" value="Unassembled WGS sequence"/>
</dbReference>
<dbReference type="SMART" id="SM00195">
    <property type="entry name" value="DSPc"/>
    <property type="match status" value="1"/>
</dbReference>
<dbReference type="InterPro" id="IPR024041">
    <property type="entry name" value="NH4_transpt_AmtB-like_dom"/>
</dbReference>
<evidence type="ECO:0000256" key="4">
    <source>
        <dbReference type="ARBA" id="ARBA00022801"/>
    </source>
</evidence>
<comment type="caution">
    <text evidence="9">The sequence shown here is derived from an EMBL/GenBank/DDBJ whole genome shotgun (WGS) entry which is preliminary data.</text>
</comment>
<evidence type="ECO:0000256" key="3">
    <source>
        <dbReference type="ARBA" id="ARBA00022692"/>
    </source>
</evidence>
<dbReference type="PANTHER" id="PTHR11730">
    <property type="entry name" value="AMMONIUM TRANSPORTER"/>
    <property type="match status" value="1"/>
</dbReference>
<dbReference type="GO" id="GO:0008519">
    <property type="term" value="F:ammonium channel activity"/>
    <property type="evidence" value="ECO:0007669"/>
    <property type="project" value="InterPro"/>
</dbReference>
<dbReference type="CDD" id="cd14498">
    <property type="entry name" value="DSP"/>
    <property type="match status" value="1"/>
</dbReference>
<dbReference type="GO" id="GO:0005886">
    <property type="term" value="C:plasma membrane"/>
    <property type="evidence" value="ECO:0007669"/>
    <property type="project" value="InterPro"/>
</dbReference>
<dbReference type="Gene3D" id="1.10.3430.10">
    <property type="entry name" value="Ammonium transporter AmtB like domains"/>
    <property type="match status" value="1"/>
</dbReference>
<feature type="transmembrane region" description="Helical" evidence="7">
    <location>
        <begin position="200"/>
        <end position="221"/>
    </location>
</feature>
<comment type="subcellular location">
    <subcellularLocation>
        <location evidence="1">Membrane</location>
        <topology evidence="1">Multi-pass membrane protein</topology>
    </subcellularLocation>
</comment>
<dbReference type="PROSITE" id="PS00383">
    <property type="entry name" value="TYR_PHOSPHATASE_1"/>
    <property type="match status" value="1"/>
</dbReference>
<keyword evidence="5 7" id="KW-1133">Transmembrane helix</keyword>
<evidence type="ECO:0000256" key="2">
    <source>
        <dbReference type="ARBA" id="ARBA00011036"/>
    </source>
</evidence>
<evidence type="ECO:0000256" key="7">
    <source>
        <dbReference type="SAM" id="Phobius"/>
    </source>
</evidence>
<dbReference type="InParanoid" id="A0A0V0R9C3"/>
<reference evidence="9 10" key="1">
    <citation type="journal article" date="2015" name="Sci. Rep.">
        <title>Genome of the facultative scuticociliatosis pathogen Pseudocohnilembus persalinus provides insight into its virulence through horizontal gene transfer.</title>
        <authorList>
            <person name="Xiong J."/>
            <person name="Wang G."/>
            <person name="Cheng J."/>
            <person name="Tian M."/>
            <person name="Pan X."/>
            <person name="Warren A."/>
            <person name="Jiang C."/>
            <person name="Yuan D."/>
            <person name="Miao W."/>
        </authorList>
    </citation>
    <scope>NUCLEOTIDE SEQUENCE [LARGE SCALE GENOMIC DNA]</scope>
    <source>
        <strain evidence="9">36N120E</strain>
    </source>
</reference>
<evidence type="ECO:0000256" key="5">
    <source>
        <dbReference type="ARBA" id="ARBA00022989"/>
    </source>
</evidence>
<feature type="transmembrane region" description="Helical" evidence="7">
    <location>
        <begin position="266"/>
        <end position="287"/>
    </location>
</feature>